<comment type="subunit">
    <text evidence="8">Homodimer. Forms a stable heterotetrameric complex of 2 MoeB and 2 MoaD during adenylation of MoaD.</text>
</comment>
<dbReference type="SUPFAM" id="SSF69572">
    <property type="entry name" value="Activating enzymes of the ubiquitin-like proteins"/>
    <property type="match status" value="1"/>
</dbReference>
<comment type="similarity">
    <text evidence="2">Belongs to the HesA/MoeB/ThiF family.</text>
</comment>
<dbReference type="GO" id="GO:0005524">
    <property type="term" value="F:ATP binding"/>
    <property type="evidence" value="ECO:0007669"/>
    <property type="project" value="UniProtKB-KW"/>
</dbReference>
<dbReference type="FunFam" id="3.40.50.720:FF:000033">
    <property type="entry name" value="Adenylyltransferase and sulfurtransferase MOCS3"/>
    <property type="match status" value="1"/>
</dbReference>
<keyword evidence="5" id="KW-0067">ATP-binding</keyword>
<keyword evidence="4" id="KW-0547">Nucleotide-binding</keyword>
<dbReference type="EC" id="2.7.7.80" evidence="9"/>
<dbReference type="GO" id="GO:0005829">
    <property type="term" value="C:cytosol"/>
    <property type="evidence" value="ECO:0007669"/>
    <property type="project" value="TreeGrafter"/>
</dbReference>
<protein>
    <recommendedName>
        <fullName evidence="10">Molybdopterin-synthase adenylyltransferase</fullName>
        <ecNumber evidence="9">2.7.7.80</ecNumber>
    </recommendedName>
    <alternativeName>
        <fullName evidence="13">MoaD protein adenylase</fullName>
    </alternativeName>
    <alternativeName>
        <fullName evidence="11">Molybdopterin-converting factor subunit 1 adenylase</fullName>
    </alternativeName>
    <alternativeName>
        <fullName evidence="12">Sulfur carrier protein MoaD adenylyltransferase</fullName>
    </alternativeName>
</protein>
<evidence type="ECO:0000259" key="14">
    <source>
        <dbReference type="Pfam" id="PF00899"/>
    </source>
</evidence>
<dbReference type="InterPro" id="IPR035985">
    <property type="entry name" value="Ubiquitin-activating_enz"/>
</dbReference>
<evidence type="ECO:0000256" key="3">
    <source>
        <dbReference type="ARBA" id="ARBA00022679"/>
    </source>
</evidence>
<dbReference type="Proteomes" id="UP000199256">
    <property type="component" value="Unassembled WGS sequence"/>
</dbReference>
<dbReference type="InterPro" id="IPR045886">
    <property type="entry name" value="ThiF/MoeB/HesA"/>
</dbReference>
<dbReference type="STRING" id="1396821.SAMN05444515_1189"/>
<evidence type="ECO:0000256" key="6">
    <source>
        <dbReference type="ARBA" id="ARBA00052218"/>
    </source>
</evidence>
<dbReference type="GO" id="GO:0008146">
    <property type="term" value="F:sulfotransferase activity"/>
    <property type="evidence" value="ECO:0007669"/>
    <property type="project" value="TreeGrafter"/>
</dbReference>
<dbReference type="InterPro" id="IPR000594">
    <property type="entry name" value="ThiF_NAD_FAD-bd"/>
</dbReference>
<evidence type="ECO:0000256" key="7">
    <source>
        <dbReference type="ARBA" id="ARBA00055169"/>
    </source>
</evidence>
<evidence type="ECO:0000313" key="15">
    <source>
        <dbReference type="EMBL" id="SEL48222.1"/>
    </source>
</evidence>
<evidence type="ECO:0000256" key="8">
    <source>
        <dbReference type="ARBA" id="ARBA00063809"/>
    </source>
</evidence>
<dbReference type="GO" id="GO:0004792">
    <property type="term" value="F:thiosulfate-cyanide sulfurtransferase activity"/>
    <property type="evidence" value="ECO:0007669"/>
    <property type="project" value="TreeGrafter"/>
</dbReference>
<evidence type="ECO:0000256" key="13">
    <source>
        <dbReference type="ARBA" id="ARBA00078531"/>
    </source>
</evidence>
<keyword evidence="15" id="KW-0548">Nucleotidyltransferase</keyword>
<dbReference type="NCBIfam" id="NF004281">
    <property type="entry name" value="PRK05690.1"/>
    <property type="match status" value="1"/>
</dbReference>
<dbReference type="PANTHER" id="PTHR10953">
    <property type="entry name" value="UBIQUITIN-ACTIVATING ENZYME E1"/>
    <property type="match status" value="1"/>
</dbReference>
<evidence type="ECO:0000256" key="2">
    <source>
        <dbReference type="ARBA" id="ARBA00009919"/>
    </source>
</evidence>
<dbReference type="AlphaFoldDB" id="A0A1H7QJS0"/>
<dbReference type="RefSeq" id="WP_090255137.1">
    <property type="nucleotide sequence ID" value="NZ_FOAA01000018.1"/>
</dbReference>
<dbReference type="Gene3D" id="3.40.50.720">
    <property type="entry name" value="NAD(P)-binding Rossmann-like Domain"/>
    <property type="match status" value="1"/>
</dbReference>
<name>A0A1H7QJS0_9GAMM</name>
<dbReference type="GO" id="GO:0008641">
    <property type="term" value="F:ubiquitin-like modifier activating enzyme activity"/>
    <property type="evidence" value="ECO:0007669"/>
    <property type="project" value="InterPro"/>
</dbReference>
<evidence type="ECO:0000313" key="16">
    <source>
        <dbReference type="Proteomes" id="UP000199256"/>
    </source>
</evidence>
<evidence type="ECO:0000256" key="12">
    <source>
        <dbReference type="ARBA" id="ARBA00075328"/>
    </source>
</evidence>
<accession>A0A1H7QJS0</accession>
<dbReference type="GO" id="GO:0061605">
    <property type="term" value="F:molybdopterin-synthase adenylyltransferase activity"/>
    <property type="evidence" value="ECO:0007669"/>
    <property type="project" value="UniProtKB-EC"/>
</dbReference>
<evidence type="ECO:0000256" key="4">
    <source>
        <dbReference type="ARBA" id="ARBA00022741"/>
    </source>
</evidence>
<evidence type="ECO:0000256" key="10">
    <source>
        <dbReference type="ARBA" id="ARBA00073635"/>
    </source>
</evidence>
<keyword evidence="16" id="KW-1185">Reference proteome</keyword>
<sequence>MDDQALLRYSRQILLPQVGIEGQERLATAHVLIIGVGGLGSPVAMYLAAAGVGHLTLVDPDTVDLSNLQRQIIHTTERIGQPKVHSARETLQGINPTVRIDCIDRALEGLALEDAMRGADLVLDCSDNFATRFAVNRASVATGTPLVSAAVIRMEGQITVLEPGRPDSPCYQCLYGEGGETGETCSENGVLASLPGVMGTLQATEALKWLVGLPTLTGRLLLLDAMGMEWRSIRVPKDPGCPICGSKVQDSLLPSGEKGRG</sequence>
<gene>
    <name evidence="15" type="ORF">SAMN05444515_1189</name>
</gene>
<evidence type="ECO:0000256" key="9">
    <source>
        <dbReference type="ARBA" id="ARBA00066884"/>
    </source>
</evidence>
<comment type="catalytic activity">
    <reaction evidence="6">
        <text>[molybdopterin-synthase sulfur-carrier protein]-C-terminal Gly-Gly + ATP + H(+) = [molybdopterin-synthase sulfur-carrier protein]-C-terminal Gly-Gly-AMP + diphosphate</text>
        <dbReference type="Rhea" id="RHEA:43616"/>
        <dbReference type="Rhea" id="RHEA-COMP:12159"/>
        <dbReference type="Rhea" id="RHEA-COMP:12202"/>
        <dbReference type="ChEBI" id="CHEBI:15378"/>
        <dbReference type="ChEBI" id="CHEBI:30616"/>
        <dbReference type="ChEBI" id="CHEBI:33019"/>
        <dbReference type="ChEBI" id="CHEBI:90618"/>
        <dbReference type="ChEBI" id="CHEBI:90778"/>
        <dbReference type="EC" id="2.7.7.80"/>
    </reaction>
</comment>
<dbReference type="Pfam" id="PF00899">
    <property type="entry name" value="ThiF"/>
    <property type="match status" value="1"/>
</dbReference>
<reference evidence="16" key="1">
    <citation type="submission" date="2016-10" db="EMBL/GenBank/DDBJ databases">
        <authorList>
            <person name="Varghese N."/>
            <person name="Submissions S."/>
        </authorList>
    </citation>
    <scope>NUCLEOTIDE SEQUENCE [LARGE SCALE GENOMIC DNA]</scope>
    <source>
        <strain evidence="16">DSM 241</strain>
    </source>
</reference>
<comment type="function">
    <text evidence="7">Catalyzes the adenylation by ATP of the carboxyl group of the C-terminal glycine of sulfur carrier protein MoaD.</text>
</comment>
<proteinExistence type="inferred from homology"/>
<dbReference type="PANTHER" id="PTHR10953:SF102">
    <property type="entry name" value="ADENYLYLTRANSFERASE AND SULFURTRANSFERASE MOCS3"/>
    <property type="match status" value="1"/>
</dbReference>
<dbReference type="CDD" id="cd00757">
    <property type="entry name" value="ThiF_MoeB_HesA_family"/>
    <property type="match status" value="1"/>
</dbReference>
<feature type="domain" description="THIF-type NAD/FAD binding fold" evidence="14">
    <location>
        <begin position="9"/>
        <end position="242"/>
    </location>
</feature>
<keyword evidence="3 15" id="KW-0808">Transferase</keyword>
<dbReference type="OrthoDB" id="9804286at2"/>
<comment type="pathway">
    <text evidence="1">Cofactor biosynthesis; molybdopterin biosynthesis.</text>
</comment>
<organism evidence="15 16">
    <name type="scientific">Ectothiorhodospira marina</name>
    <dbReference type="NCBI Taxonomy" id="1396821"/>
    <lineage>
        <taxon>Bacteria</taxon>
        <taxon>Pseudomonadati</taxon>
        <taxon>Pseudomonadota</taxon>
        <taxon>Gammaproteobacteria</taxon>
        <taxon>Chromatiales</taxon>
        <taxon>Ectothiorhodospiraceae</taxon>
        <taxon>Ectothiorhodospira</taxon>
    </lineage>
</organism>
<dbReference type="EMBL" id="FOAA01000018">
    <property type="protein sequence ID" value="SEL48222.1"/>
    <property type="molecule type" value="Genomic_DNA"/>
</dbReference>
<evidence type="ECO:0000256" key="1">
    <source>
        <dbReference type="ARBA" id="ARBA00005046"/>
    </source>
</evidence>
<evidence type="ECO:0000256" key="11">
    <source>
        <dbReference type="ARBA" id="ARBA00075110"/>
    </source>
</evidence>
<evidence type="ECO:0000256" key="5">
    <source>
        <dbReference type="ARBA" id="ARBA00022840"/>
    </source>
</evidence>